<reference evidence="1" key="2">
    <citation type="journal article" date="2015" name="Data Brief">
        <title>Shoot transcriptome of the giant reed, Arundo donax.</title>
        <authorList>
            <person name="Barrero R.A."/>
            <person name="Guerrero F.D."/>
            <person name="Moolhuijzen P."/>
            <person name="Goolsby J.A."/>
            <person name="Tidwell J."/>
            <person name="Bellgard S.E."/>
            <person name="Bellgard M.I."/>
        </authorList>
    </citation>
    <scope>NUCLEOTIDE SEQUENCE</scope>
    <source>
        <tissue evidence="1">Shoot tissue taken approximately 20 cm above the soil surface</tissue>
    </source>
</reference>
<sequence>MIELQRNHCENHIPPSHVMNAFLFSISKNFK</sequence>
<accession>A0A0A9EKE3</accession>
<dbReference type="EMBL" id="GBRH01199555">
    <property type="protein sequence ID" value="JAD98340.1"/>
    <property type="molecule type" value="Transcribed_RNA"/>
</dbReference>
<protein>
    <submittedName>
        <fullName evidence="1">Uncharacterized protein</fullName>
    </submittedName>
</protein>
<evidence type="ECO:0000313" key="1">
    <source>
        <dbReference type="EMBL" id="JAD98340.1"/>
    </source>
</evidence>
<reference evidence="1" key="1">
    <citation type="submission" date="2014-09" db="EMBL/GenBank/DDBJ databases">
        <authorList>
            <person name="Magalhaes I.L.F."/>
            <person name="Oliveira U."/>
            <person name="Santos F.R."/>
            <person name="Vidigal T.H.D.A."/>
            <person name="Brescovit A.D."/>
            <person name="Santos A.J."/>
        </authorList>
    </citation>
    <scope>NUCLEOTIDE SEQUENCE</scope>
    <source>
        <tissue evidence="1">Shoot tissue taken approximately 20 cm above the soil surface</tissue>
    </source>
</reference>
<organism evidence="1">
    <name type="scientific">Arundo donax</name>
    <name type="common">Giant reed</name>
    <name type="synonym">Donax arundinaceus</name>
    <dbReference type="NCBI Taxonomy" id="35708"/>
    <lineage>
        <taxon>Eukaryota</taxon>
        <taxon>Viridiplantae</taxon>
        <taxon>Streptophyta</taxon>
        <taxon>Embryophyta</taxon>
        <taxon>Tracheophyta</taxon>
        <taxon>Spermatophyta</taxon>
        <taxon>Magnoliopsida</taxon>
        <taxon>Liliopsida</taxon>
        <taxon>Poales</taxon>
        <taxon>Poaceae</taxon>
        <taxon>PACMAD clade</taxon>
        <taxon>Arundinoideae</taxon>
        <taxon>Arundineae</taxon>
        <taxon>Arundo</taxon>
    </lineage>
</organism>
<proteinExistence type="predicted"/>
<dbReference type="AlphaFoldDB" id="A0A0A9EKE3"/>
<name>A0A0A9EKE3_ARUDO</name>